<gene>
    <name evidence="2" type="ORF">QBC38DRAFT_530985</name>
</gene>
<protein>
    <submittedName>
        <fullName evidence="2">Uncharacterized protein</fullName>
    </submittedName>
</protein>
<keyword evidence="3" id="KW-1185">Reference proteome</keyword>
<dbReference type="EMBL" id="MU865368">
    <property type="protein sequence ID" value="KAK4225388.1"/>
    <property type="molecule type" value="Genomic_DNA"/>
</dbReference>
<sequence>MDGRPKPDHEEPPSNNAFPRSRLPGNDLPDGPAPLDSESFCTACQTPNHICNHIPGGILRCEHISPESCEHRYNLDQLIIVVDCLMIENKWLSFKAFKNGRNFGWSIPHMDSPVANNLRYYQPRKIVVAFEGPSNTGSESAALLLALRAKEFDVFNILNNIRPKHYTLDQSHLKVRLNGDFNFWARRLDLPSIRNEMKPYYHEYLVIPLIAHWAWKDAELVFEGKDLHHSNAGDWDSLERHKQLVTVNSIECEEHLLDGRMYVPPGIERMVEEDEGNRKEKLRQKKEDFDKTARDVCQLGLSNWKIWNFWIQTLQSVREAVGMSHCILESCLDKGDAEIVSQLAQHIVRADSRSDKDSFSSASASSTEPVGMKGYVVRDYDGLPHLLSSRTLRDGFTEWAKKQVAEKSDVEAS</sequence>
<evidence type="ECO:0000313" key="3">
    <source>
        <dbReference type="Proteomes" id="UP001301958"/>
    </source>
</evidence>
<accession>A0AAN7BL91</accession>
<organism evidence="2 3">
    <name type="scientific">Podospora fimiseda</name>
    <dbReference type="NCBI Taxonomy" id="252190"/>
    <lineage>
        <taxon>Eukaryota</taxon>
        <taxon>Fungi</taxon>
        <taxon>Dikarya</taxon>
        <taxon>Ascomycota</taxon>
        <taxon>Pezizomycotina</taxon>
        <taxon>Sordariomycetes</taxon>
        <taxon>Sordariomycetidae</taxon>
        <taxon>Sordariales</taxon>
        <taxon>Podosporaceae</taxon>
        <taxon>Podospora</taxon>
    </lineage>
</organism>
<feature type="region of interest" description="Disordered" evidence="1">
    <location>
        <begin position="1"/>
        <end position="29"/>
    </location>
</feature>
<evidence type="ECO:0000313" key="2">
    <source>
        <dbReference type="EMBL" id="KAK4225388.1"/>
    </source>
</evidence>
<evidence type="ECO:0000256" key="1">
    <source>
        <dbReference type="SAM" id="MobiDB-lite"/>
    </source>
</evidence>
<dbReference type="Proteomes" id="UP001301958">
    <property type="component" value="Unassembled WGS sequence"/>
</dbReference>
<comment type="caution">
    <text evidence="2">The sequence shown here is derived from an EMBL/GenBank/DDBJ whole genome shotgun (WGS) entry which is preliminary data.</text>
</comment>
<proteinExistence type="predicted"/>
<feature type="compositionally biased region" description="Basic and acidic residues" evidence="1">
    <location>
        <begin position="1"/>
        <end position="12"/>
    </location>
</feature>
<reference evidence="2" key="2">
    <citation type="submission" date="2023-05" db="EMBL/GenBank/DDBJ databases">
        <authorList>
            <consortium name="Lawrence Berkeley National Laboratory"/>
            <person name="Steindorff A."/>
            <person name="Hensen N."/>
            <person name="Bonometti L."/>
            <person name="Westerberg I."/>
            <person name="Brannstrom I.O."/>
            <person name="Guillou S."/>
            <person name="Cros-Aarteil S."/>
            <person name="Calhoun S."/>
            <person name="Haridas S."/>
            <person name="Kuo A."/>
            <person name="Mondo S."/>
            <person name="Pangilinan J."/>
            <person name="Riley R."/>
            <person name="Labutti K."/>
            <person name="Andreopoulos B."/>
            <person name="Lipzen A."/>
            <person name="Chen C."/>
            <person name="Yanf M."/>
            <person name="Daum C."/>
            <person name="Ng V."/>
            <person name="Clum A."/>
            <person name="Ohm R."/>
            <person name="Martin F."/>
            <person name="Silar P."/>
            <person name="Natvig D."/>
            <person name="Lalanne C."/>
            <person name="Gautier V."/>
            <person name="Ament-Velasquez S.L."/>
            <person name="Kruys A."/>
            <person name="Hutchinson M.I."/>
            <person name="Powell A.J."/>
            <person name="Barry K."/>
            <person name="Miller A.N."/>
            <person name="Grigoriev I.V."/>
            <person name="Debuchy R."/>
            <person name="Gladieux P."/>
            <person name="Thoren M.H."/>
            <person name="Johannesson H."/>
        </authorList>
    </citation>
    <scope>NUCLEOTIDE SEQUENCE</scope>
    <source>
        <strain evidence="2">CBS 990.96</strain>
    </source>
</reference>
<name>A0AAN7BL91_9PEZI</name>
<dbReference type="AlphaFoldDB" id="A0AAN7BL91"/>
<reference evidence="2" key="1">
    <citation type="journal article" date="2023" name="Mol. Phylogenet. Evol.">
        <title>Genome-scale phylogeny and comparative genomics of the fungal order Sordariales.</title>
        <authorList>
            <person name="Hensen N."/>
            <person name="Bonometti L."/>
            <person name="Westerberg I."/>
            <person name="Brannstrom I.O."/>
            <person name="Guillou S."/>
            <person name="Cros-Aarteil S."/>
            <person name="Calhoun S."/>
            <person name="Haridas S."/>
            <person name="Kuo A."/>
            <person name="Mondo S."/>
            <person name="Pangilinan J."/>
            <person name="Riley R."/>
            <person name="LaButti K."/>
            <person name="Andreopoulos B."/>
            <person name="Lipzen A."/>
            <person name="Chen C."/>
            <person name="Yan M."/>
            <person name="Daum C."/>
            <person name="Ng V."/>
            <person name="Clum A."/>
            <person name="Steindorff A."/>
            <person name="Ohm R.A."/>
            <person name="Martin F."/>
            <person name="Silar P."/>
            <person name="Natvig D.O."/>
            <person name="Lalanne C."/>
            <person name="Gautier V."/>
            <person name="Ament-Velasquez S.L."/>
            <person name="Kruys A."/>
            <person name="Hutchinson M.I."/>
            <person name="Powell A.J."/>
            <person name="Barry K."/>
            <person name="Miller A.N."/>
            <person name="Grigoriev I.V."/>
            <person name="Debuchy R."/>
            <person name="Gladieux P."/>
            <person name="Hiltunen Thoren M."/>
            <person name="Johannesson H."/>
        </authorList>
    </citation>
    <scope>NUCLEOTIDE SEQUENCE</scope>
    <source>
        <strain evidence="2">CBS 990.96</strain>
    </source>
</reference>